<dbReference type="SUPFAM" id="SSF52540">
    <property type="entry name" value="P-loop containing nucleoside triphosphate hydrolases"/>
    <property type="match status" value="1"/>
</dbReference>
<sequence length="215" mass="24495">MTAEPQISFKIGLVGDPQIGKTSLMVKYVEGTFDDDYILTLGVNFMEKKLNIKDRVVVLNIWDLGGAKEFVTMLPLVCNDAAAILFLFDLTRMPTLTSVKEWYKQAKKFNKGVLPFLIGTKFDLFVSLDEEVKKNTLQKAREYARVMKSPLCFSSARMSINVKVIFKIVIAKILGLKTAWQEYHDIDQPILEIEPYLTKGGDDKTKDKDVEEEQE</sequence>
<dbReference type="Proteomes" id="UP000324800">
    <property type="component" value="Unassembled WGS sequence"/>
</dbReference>
<gene>
    <name evidence="2" type="ORF">EZS28_026799</name>
</gene>
<name>A0A5J4V433_9EUKA</name>
<protein>
    <submittedName>
        <fullName evidence="2">Putative Septum-promoting GTP-binding protein 1</fullName>
    </submittedName>
</protein>
<evidence type="ECO:0000313" key="2">
    <source>
        <dbReference type="EMBL" id="KAA6377676.1"/>
    </source>
</evidence>
<evidence type="ECO:0000313" key="3">
    <source>
        <dbReference type="Proteomes" id="UP000324800"/>
    </source>
</evidence>
<dbReference type="FunFam" id="3.40.50.300:FF:001447">
    <property type="entry name" value="Ras-related protein Rab-1B"/>
    <property type="match status" value="1"/>
</dbReference>
<dbReference type="PANTHER" id="PTHR47978">
    <property type="match status" value="1"/>
</dbReference>
<dbReference type="GO" id="GO:0005525">
    <property type="term" value="F:GTP binding"/>
    <property type="evidence" value="ECO:0007669"/>
    <property type="project" value="InterPro"/>
</dbReference>
<dbReference type="PRINTS" id="PR00449">
    <property type="entry name" value="RASTRNSFRMNG"/>
</dbReference>
<dbReference type="SMART" id="SM00174">
    <property type="entry name" value="RHO"/>
    <property type="match status" value="1"/>
</dbReference>
<organism evidence="2 3">
    <name type="scientific">Streblomastix strix</name>
    <dbReference type="NCBI Taxonomy" id="222440"/>
    <lineage>
        <taxon>Eukaryota</taxon>
        <taxon>Metamonada</taxon>
        <taxon>Preaxostyla</taxon>
        <taxon>Oxymonadida</taxon>
        <taxon>Streblomastigidae</taxon>
        <taxon>Streblomastix</taxon>
    </lineage>
</organism>
<dbReference type="InterPro" id="IPR005225">
    <property type="entry name" value="Small_GTP-bd"/>
</dbReference>
<dbReference type="InterPro" id="IPR027417">
    <property type="entry name" value="P-loop_NTPase"/>
</dbReference>
<dbReference type="PROSITE" id="PS51421">
    <property type="entry name" value="RAS"/>
    <property type="match status" value="1"/>
</dbReference>
<dbReference type="Pfam" id="PF00071">
    <property type="entry name" value="Ras"/>
    <property type="match status" value="1"/>
</dbReference>
<dbReference type="EMBL" id="SNRW01009650">
    <property type="protein sequence ID" value="KAA6377676.1"/>
    <property type="molecule type" value="Genomic_DNA"/>
</dbReference>
<dbReference type="Gene3D" id="3.40.50.300">
    <property type="entry name" value="P-loop containing nucleotide triphosphate hydrolases"/>
    <property type="match status" value="1"/>
</dbReference>
<dbReference type="PROSITE" id="PS51419">
    <property type="entry name" value="RAB"/>
    <property type="match status" value="1"/>
</dbReference>
<keyword evidence="1" id="KW-0547">Nucleotide-binding</keyword>
<dbReference type="AlphaFoldDB" id="A0A5J4V433"/>
<dbReference type="GO" id="GO:0003924">
    <property type="term" value="F:GTPase activity"/>
    <property type="evidence" value="ECO:0007669"/>
    <property type="project" value="InterPro"/>
</dbReference>
<reference evidence="2 3" key="1">
    <citation type="submission" date="2019-03" db="EMBL/GenBank/DDBJ databases">
        <title>Single cell metagenomics reveals metabolic interactions within the superorganism composed of flagellate Streblomastix strix and complex community of Bacteroidetes bacteria on its surface.</title>
        <authorList>
            <person name="Treitli S.C."/>
            <person name="Kolisko M."/>
            <person name="Husnik F."/>
            <person name="Keeling P."/>
            <person name="Hampl V."/>
        </authorList>
    </citation>
    <scope>NUCLEOTIDE SEQUENCE [LARGE SCALE GENOMIC DNA]</scope>
    <source>
        <strain evidence="2">ST1C</strain>
    </source>
</reference>
<dbReference type="OrthoDB" id="6585768at2759"/>
<dbReference type="SMART" id="SM00175">
    <property type="entry name" value="RAB"/>
    <property type="match status" value="1"/>
</dbReference>
<evidence type="ECO:0000256" key="1">
    <source>
        <dbReference type="ARBA" id="ARBA00022741"/>
    </source>
</evidence>
<proteinExistence type="predicted"/>
<accession>A0A5J4V433</accession>
<dbReference type="SMART" id="SM00173">
    <property type="entry name" value="RAS"/>
    <property type="match status" value="1"/>
</dbReference>
<comment type="caution">
    <text evidence="2">The sequence shown here is derived from an EMBL/GenBank/DDBJ whole genome shotgun (WGS) entry which is preliminary data.</text>
</comment>
<dbReference type="InterPro" id="IPR001806">
    <property type="entry name" value="Small_GTPase"/>
</dbReference>
<dbReference type="NCBIfam" id="TIGR00231">
    <property type="entry name" value="small_GTP"/>
    <property type="match status" value="1"/>
</dbReference>